<keyword evidence="1" id="KW-1133">Transmembrane helix</keyword>
<feature type="domain" description="Phosphatidic acid phosphatase type 2/haloperoxidase" evidence="2">
    <location>
        <begin position="101"/>
        <end position="227"/>
    </location>
</feature>
<dbReference type="Gene3D" id="1.20.144.10">
    <property type="entry name" value="Phosphatidic acid phosphatase type 2/haloperoxidase"/>
    <property type="match status" value="1"/>
</dbReference>
<organism evidence="3 4">
    <name type="scientific">Rubrivivax rivuli</name>
    <dbReference type="NCBI Taxonomy" id="1862385"/>
    <lineage>
        <taxon>Bacteria</taxon>
        <taxon>Pseudomonadati</taxon>
        <taxon>Pseudomonadota</taxon>
        <taxon>Betaproteobacteria</taxon>
        <taxon>Burkholderiales</taxon>
        <taxon>Sphaerotilaceae</taxon>
        <taxon>Rubrivivax</taxon>
    </lineage>
</organism>
<proteinExistence type="predicted"/>
<dbReference type="Proteomes" id="UP000285575">
    <property type="component" value="Unassembled WGS sequence"/>
</dbReference>
<dbReference type="SUPFAM" id="SSF48317">
    <property type="entry name" value="Acid phosphatase/Vanadium-dependent haloperoxidase"/>
    <property type="match status" value="1"/>
</dbReference>
<feature type="transmembrane region" description="Helical" evidence="1">
    <location>
        <begin position="156"/>
        <end position="173"/>
    </location>
</feature>
<keyword evidence="1" id="KW-0472">Membrane</keyword>
<feature type="transmembrane region" description="Helical" evidence="1">
    <location>
        <begin position="65"/>
        <end position="87"/>
    </location>
</feature>
<evidence type="ECO:0000256" key="1">
    <source>
        <dbReference type="SAM" id="Phobius"/>
    </source>
</evidence>
<name>A0A437RAX7_9BURK</name>
<feature type="transmembrane region" description="Helical" evidence="1">
    <location>
        <begin position="180"/>
        <end position="199"/>
    </location>
</feature>
<evidence type="ECO:0000313" key="4">
    <source>
        <dbReference type="Proteomes" id="UP000285575"/>
    </source>
</evidence>
<dbReference type="AlphaFoldDB" id="A0A437RAX7"/>
<gene>
    <name evidence="3" type="ORF">EOE66_19085</name>
</gene>
<sequence length="242" mass="25748">MWAAGPRAAARSPRARLLIGLLLALVLLLAWDASGADLAVAGWFADATGFRWRDAWWTRGLLHEGGRVAGLLALAALAAHAFWPTAATSAAAQPTRAERLYALVVVLLVAGAVPALKRLSLSSCPWDLALFGGVAQHVSHWRLGVPDGGPGRCFPSGHAVTAFALWGAVLPWRHHRPRRAWAIAVGVAAAGLLLGAGQVLRGAHYPSHVLWSAWLCAALVVAAALVQLWLFERLRLRGRPLP</sequence>
<accession>A0A437RAX7</accession>
<evidence type="ECO:0000259" key="2">
    <source>
        <dbReference type="Pfam" id="PF01569"/>
    </source>
</evidence>
<feature type="transmembrane region" description="Helical" evidence="1">
    <location>
        <begin position="99"/>
        <end position="116"/>
    </location>
</feature>
<protein>
    <submittedName>
        <fullName evidence="3">Phosphatase PAP2 family protein</fullName>
    </submittedName>
</protein>
<dbReference type="InterPro" id="IPR036938">
    <property type="entry name" value="PAP2/HPO_sf"/>
</dbReference>
<keyword evidence="4" id="KW-1185">Reference proteome</keyword>
<comment type="caution">
    <text evidence="3">The sequence shown here is derived from an EMBL/GenBank/DDBJ whole genome shotgun (WGS) entry which is preliminary data.</text>
</comment>
<dbReference type="OrthoDB" id="7348799at2"/>
<keyword evidence="1" id="KW-0812">Transmembrane</keyword>
<dbReference type="EMBL" id="SACR01000006">
    <property type="protein sequence ID" value="RVU43950.1"/>
    <property type="molecule type" value="Genomic_DNA"/>
</dbReference>
<dbReference type="InterPro" id="IPR000326">
    <property type="entry name" value="PAP2/HPO"/>
</dbReference>
<reference evidence="3 4" key="1">
    <citation type="submission" date="2019-01" db="EMBL/GenBank/DDBJ databases">
        <authorList>
            <person name="Chen W.-M."/>
        </authorList>
    </citation>
    <scope>NUCLEOTIDE SEQUENCE [LARGE SCALE GENOMIC DNA]</scope>
    <source>
        <strain evidence="3 4">KYPY4</strain>
    </source>
</reference>
<feature type="transmembrane region" description="Helical" evidence="1">
    <location>
        <begin position="211"/>
        <end position="231"/>
    </location>
</feature>
<dbReference type="Pfam" id="PF01569">
    <property type="entry name" value="PAP2"/>
    <property type="match status" value="1"/>
</dbReference>
<evidence type="ECO:0000313" key="3">
    <source>
        <dbReference type="EMBL" id="RVU43950.1"/>
    </source>
</evidence>